<feature type="transmembrane region" description="Helical" evidence="2">
    <location>
        <begin position="32"/>
        <end position="51"/>
    </location>
</feature>
<evidence type="ECO:0000313" key="3">
    <source>
        <dbReference type="EMBL" id="CAE8590869.1"/>
    </source>
</evidence>
<dbReference type="AlphaFoldDB" id="A0A813DYV7"/>
<keyword evidence="2" id="KW-0812">Transmembrane</keyword>
<keyword evidence="2" id="KW-1133">Transmembrane helix</keyword>
<sequence length="800" mass="88268">MCSQAKTDSAFMYSGADECGGSLSLLQGAAGAFRSLALALAFLNIFCWALVLPNGYEPELLAVQAQMSAGVSIDPDVLLVQEQQAQQARQQRQQPLQPPQQLGLTADDKLHLLYSKYNLSERIDGPRLGTRAANASVVVVVTHRELVIGCHDFERFLSPDFDTWFVFEKSFARAWGLDSRVRSPQLLHGGSAHLLLTDVVTGEVHARSAVISILQQEAAQRNTALPEFMYSTMCDIQPLPGWHSHHVPFPDMVSEMVRALSEEKARRKLRQVSQVQDVAAHRDSKFERVNASCFHSRPEDRANLPILTMNNAILETLPQMDSIVGATLHGHDVGHFIRQGGLESAKPWLENGAPRKKNASEAPVWLSDVSTFVEDHSILYDLALYLQFDENSIFELLQQTGDTLFHNEVYLGELMCRQGSVGVRHNGLFTFYDRAHPEQLSGNRTLMEPSSYSGVDLEFLRRYNLELLAGRDSPMAQLTQFMSAAGKMHSTNDIGWGNSFAAAHFSRWWLPMPLQQPPPGAAGSVRSLKPILAPLFELIGFEPVSVAKAVSYTNYALPGSLLAVRTVLHYVGKLAGYKLSDSPLGVTSDSNPSEELLLRRTTAPMSRLLLSSRARQPGFAPEKSQQTGASRGQPLPNPPRHSFCLSPLNSCELFLDLWLPSSGERLAVWSSDGFVDVMQGVVPDLYSTLLRLPLEAEVLYVGRPLGYNGLLTASGSELRLAARRSCEEKLHGTAEKDKISPDVYLPLPSERWDKSMAVAPLRPGNAQGTPPSEGWESCPLFSKARVQPLTPLWVLRGFGV</sequence>
<evidence type="ECO:0000256" key="1">
    <source>
        <dbReference type="SAM" id="MobiDB-lite"/>
    </source>
</evidence>
<evidence type="ECO:0000313" key="4">
    <source>
        <dbReference type="Proteomes" id="UP000654075"/>
    </source>
</evidence>
<comment type="caution">
    <text evidence="3">The sequence shown here is derived from an EMBL/GenBank/DDBJ whole genome shotgun (WGS) entry which is preliminary data.</text>
</comment>
<dbReference type="OMA" id="YSGADEC"/>
<accession>A0A813DYV7</accession>
<dbReference type="Proteomes" id="UP000654075">
    <property type="component" value="Unassembled WGS sequence"/>
</dbReference>
<name>A0A813DYV7_POLGL</name>
<reference evidence="3" key="1">
    <citation type="submission" date="2021-02" db="EMBL/GenBank/DDBJ databases">
        <authorList>
            <person name="Dougan E. K."/>
            <person name="Rhodes N."/>
            <person name="Thang M."/>
            <person name="Chan C."/>
        </authorList>
    </citation>
    <scope>NUCLEOTIDE SEQUENCE</scope>
</reference>
<protein>
    <submittedName>
        <fullName evidence="3">Uncharacterized protein</fullName>
    </submittedName>
</protein>
<keyword evidence="2" id="KW-0472">Membrane</keyword>
<organism evidence="3 4">
    <name type="scientific">Polarella glacialis</name>
    <name type="common">Dinoflagellate</name>
    <dbReference type="NCBI Taxonomy" id="89957"/>
    <lineage>
        <taxon>Eukaryota</taxon>
        <taxon>Sar</taxon>
        <taxon>Alveolata</taxon>
        <taxon>Dinophyceae</taxon>
        <taxon>Suessiales</taxon>
        <taxon>Suessiaceae</taxon>
        <taxon>Polarella</taxon>
    </lineage>
</organism>
<feature type="region of interest" description="Disordered" evidence="1">
    <location>
        <begin position="615"/>
        <end position="638"/>
    </location>
</feature>
<evidence type="ECO:0000256" key="2">
    <source>
        <dbReference type="SAM" id="Phobius"/>
    </source>
</evidence>
<gene>
    <name evidence="3" type="ORF">PGLA1383_LOCUS9579</name>
</gene>
<proteinExistence type="predicted"/>
<dbReference type="EMBL" id="CAJNNV010004528">
    <property type="protein sequence ID" value="CAE8590869.1"/>
    <property type="molecule type" value="Genomic_DNA"/>
</dbReference>
<keyword evidence="4" id="KW-1185">Reference proteome</keyword>